<evidence type="ECO:0000313" key="21">
    <source>
        <dbReference type="Proteomes" id="UP000248480"/>
    </source>
</evidence>
<organism evidence="21 22">
    <name type="scientific">Trichechus manatus latirostris</name>
    <name type="common">Florida manatee</name>
    <dbReference type="NCBI Taxonomy" id="127582"/>
    <lineage>
        <taxon>Eukaryota</taxon>
        <taxon>Metazoa</taxon>
        <taxon>Chordata</taxon>
        <taxon>Craniata</taxon>
        <taxon>Vertebrata</taxon>
        <taxon>Euteleostomi</taxon>
        <taxon>Mammalia</taxon>
        <taxon>Eutheria</taxon>
        <taxon>Afrotheria</taxon>
        <taxon>Sirenia</taxon>
        <taxon>Trichechidae</taxon>
        <taxon>Trichechus</taxon>
    </lineage>
</organism>
<feature type="chain" id="PRO_5015965358" description="ICOS ligand" evidence="19">
    <location>
        <begin position="19"/>
        <end position="315"/>
    </location>
</feature>
<evidence type="ECO:0000256" key="14">
    <source>
        <dbReference type="ARBA" id="ARBA00068217"/>
    </source>
</evidence>
<keyword evidence="6" id="KW-0391">Immunity</keyword>
<dbReference type="Pfam" id="PF22705">
    <property type="entry name" value="C2-set_3"/>
    <property type="match status" value="1"/>
</dbReference>
<evidence type="ECO:0000256" key="4">
    <source>
        <dbReference type="ARBA" id="ARBA00022692"/>
    </source>
</evidence>
<keyword evidence="11" id="KW-1015">Disulfide bond</keyword>
<dbReference type="GO" id="GO:0002250">
    <property type="term" value="P:adaptive immune response"/>
    <property type="evidence" value="ECO:0007669"/>
    <property type="project" value="UniProtKB-KW"/>
</dbReference>
<comment type="subcellular location">
    <subcellularLocation>
        <location evidence="1">Cell membrane</location>
        <topology evidence="1">Single-pass type I membrane protein</topology>
    </subcellularLocation>
</comment>
<accession>A0A2Y9RT77</accession>
<dbReference type="AlphaFoldDB" id="A0A2Y9RT77"/>
<dbReference type="CTD" id="23308"/>
<feature type="signal peptide" evidence="19">
    <location>
        <begin position="1"/>
        <end position="18"/>
    </location>
</feature>
<dbReference type="Gene3D" id="2.60.40.10">
    <property type="entry name" value="Immunoglobulins"/>
    <property type="match status" value="2"/>
</dbReference>
<dbReference type="InterPro" id="IPR013783">
    <property type="entry name" value="Ig-like_fold"/>
</dbReference>
<evidence type="ECO:0000256" key="18">
    <source>
        <dbReference type="SAM" id="Phobius"/>
    </source>
</evidence>
<dbReference type="PANTHER" id="PTHR24100:SF151">
    <property type="entry name" value="ICOS LIGAND"/>
    <property type="match status" value="1"/>
</dbReference>
<feature type="domain" description="Ig-like" evidence="20">
    <location>
        <begin position="142"/>
        <end position="231"/>
    </location>
</feature>
<keyword evidence="7" id="KW-0075">B-cell activation</keyword>
<keyword evidence="12" id="KW-0325">Glycoprotein</keyword>
<dbReference type="GO" id="GO:0050852">
    <property type="term" value="P:T cell receptor signaling pathway"/>
    <property type="evidence" value="ECO:0007669"/>
    <property type="project" value="TreeGrafter"/>
</dbReference>
<evidence type="ECO:0000256" key="13">
    <source>
        <dbReference type="ARBA" id="ARBA00023319"/>
    </source>
</evidence>
<evidence type="ECO:0000256" key="2">
    <source>
        <dbReference type="ARBA" id="ARBA00007591"/>
    </source>
</evidence>
<evidence type="ECO:0000256" key="17">
    <source>
        <dbReference type="ARBA" id="ARBA00082272"/>
    </source>
</evidence>
<keyword evidence="4 18" id="KW-0812">Transmembrane</keyword>
<keyword evidence="10 18" id="KW-0472">Membrane</keyword>
<feature type="transmembrane region" description="Helical" evidence="18">
    <location>
        <begin position="256"/>
        <end position="279"/>
    </location>
</feature>
<dbReference type="PANTHER" id="PTHR24100">
    <property type="entry name" value="BUTYROPHILIN"/>
    <property type="match status" value="1"/>
</dbReference>
<evidence type="ECO:0000256" key="3">
    <source>
        <dbReference type="ARBA" id="ARBA00022475"/>
    </source>
</evidence>
<keyword evidence="8 18" id="KW-1133">Transmembrane helix</keyword>
<dbReference type="RefSeq" id="XP_023594838.1">
    <property type="nucleotide sequence ID" value="XM_023739070.1"/>
</dbReference>
<dbReference type="InterPro" id="IPR053896">
    <property type="entry name" value="BTN3A2-like_Ig-C"/>
</dbReference>
<dbReference type="InterPro" id="IPR050504">
    <property type="entry name" value="IgSF_BTN/MOG"/>
</dbReference>
<dbReference type="SMART" id="SM00406">
    <property type="entry name" value="IGv"/>
    <property type="match status" value="1"/>
</dbReference>
<keyword evidence="13" id="KW-0393">Immunoglobulin domain</keyword>
<evidence type="ECO:0000256" key="12">
    <source>
        <dbReference type="ARBA" id="ARBA00023180"/>
    </source>
</evidence>
<dbReference type="GO" id="GO:0009897">
    <property type="term" value="C:external side of plasma membrane"/>
    <property type="evidence" value="ECO:0007669"/>
    <property type="project" value="TreeGrafter"/>
</dbReference>
<dbReference type="STRING" id="127582.A0A2Y9RT77"/>
<dbReference type="Proteomes" id="UP000248480">
    <property type="component" value="Unplaced"/>
</dbReference>
<evidence type="ECO:0000256" key="11">
    <source>
        <dbReference type="ARBA" id="ARBA00023157"/>
    </source>
</evidence>
<proteinExistence type="inferred from homology"/>
<evidence type="ECO:0000256" key="1">
    <source>
        <dbReference type="ARBA" id="ARBA00004251"/>
    </source>
</evidence>
<dbReference type="InParanoid" id="A0A2Y9RT77"/>
<dbReference type="GO" id="GO:0001817">
    <property type="term" value="P:regulation of cytokine production"/>
    <property type="evidence" value="ECO:0007669"/>
    <property type="project" value="TreeGrafter"/>
</dbReference>
<evidence type="ECO:0000256" key="19">
    <source>
        <dbReference type="SAM" id="SignalP"/>
    </source>
</evidence>
<dbReference type="PROSITE" id="PS50835">
    <property type="entry name" value="IG_LIKE"/>
    <property type="match status" value="2"/>
</dbReference>
<evidence type="ECO:0000256" key="15">
    <source>
        <dbReference type="ARBA" id="ARBA00080938"/>
    </source>
</evidence>
<keyword evidence="21" id="KW-1185">Reference proteome</keyword>
<evidence type="ECO:0000256" key="9">
    <source>
        <dbReference type="ARBA" id="ARBA00023130"/>
    </source>
</evidence>
<feature type="domain" description="Ig-like" evidence="20">
    <location>
        <begin position="6"/>
        <end position="124"/>
    </location>
</feature>
<evidence type="ECO:0000313" key="22">
    <source>
        <dbReference type="RefSeq" id="XP_023594838.1"/>
    </source>
</evidence>
<dbReference type="GO" id="GO:0042104">
    <property type="term" value="P:positive regulation of activated T cell proliferation"/>
    <property type="evidence" value="ECO:0007669"/>
    <property type="project" value="UniProtKB-ARBA"/>
</dbReference>
<keyword evidence="5 19" id="KW-0732">Signal</keyword>
<dbReference type="GO" id="GO:0005102">
    <property type="term" value="F:signaling receptor binding"/>
    <property type="evidence" value="ECO:0007669"/>
    <property type="project" value="TreeGrafter"/>
</dbReference>
<dbReference type="SUPFAM" id="SSF48726">
    <property type="entry name" value="Immunoglobulin"/>
    <property type="match status" value="2"/>
</dbReference>
<protein>
    <recommendedName>
        <fullName evidence="14">ICOS ligand</fullName>
    </recommendedName>
    <alternativeName>
        <fullName evidence="16">B7 homolog 2</fullName>
    </alternativeName>
    <alternativeName>
        <fullName evidence="15">B7-like protein Gl50</fullName>
    </alternativeName>
    <alternativeName>
        <fullName evidence="17">B7-related protein 1</fullName>
    </alternativeName>
</protein>
<dbReference type="SMART" id="SM00409">
    <property type="entry name" value="IG"/>
    <property type="match status" value="1"/>
</dbReference>
<dbReference type="InterPro" id="IPR007110">
    <property type="entry name" value="Ig-like_dom"/>
</dbReference>
<evidence type="ECO:0000256" key="10">
    <source>
        <dbReference type="ARBA" id="ARBA00023136"/>
    </source>
</evidence>
<name>A0A2Y9RT77_TRIMA</name>
<dbReference type="GO" id="GO:0042113">
    <property type="term" value="P:B cell activation"/>
    <property type="evidence" value="ECO:0007669"/>
    <property type="project" value="UniProtKB-KW"/>
</dbReference>
<dbReference type="Pfam" id="PF07686">
    <property type="entry name" value="V-set"/>
    <property type="match status" value="1"/>
</dbReference>
<evidence type="ECO:0000256" key="5">
    <source>
        <dbReference type="ARBA" id="ARBA00022729"/>
    </source>
</evidence>
<dbReference type="InterPro" id="IPR003599">
    <property type="entry name" value="Ig_sub"/>
</dbReference>
<evidence type="ECO:0000259" key="20">
    <source>
        <dbReference type="PROSITE" id="PS50835"/>
    </source>
</evidence>
<dbReference type="GeneID" id="101346078"/>
<dbReference type="FunFam" id="2.60.40.10:FF:000996">
    <property type="entry name" value="ICOS ligand isoform X2"/>
    <property type="match status" value="1"/>
</dbReference>
<keyword evidence="3" id="KW-1003">Cell membrane</keyword>
<keyword evidence="9" id="KW-1064">Adaptive immunity</keyword>
<evidence type="ECO:0000256" key="6">
    <source>
        <dbReference type="ARBA" id="ARBA00022859"/>
    </source>
</evidence>
<dbReference type="FunCoup" id="A0A2Y9RT77">
    <property type="interactions" value="225"/>
</dbReference>
<evidence type="ECO:0000256" key="7">
    <source>
        <dbReference type="ARBA" id="ARBA00022936"/>
    </source>
</evidence>
<evidence type="ECO:0000256" key="8">
    <source>
        <dbReference type="ARBA" id="ARBA00022989"/>
    </source>
</evidence>
<gene>
    <name evidence="22" type="primary">ICOSLG</name>
</gene>
<evidence type="ECO:0000256" key="16">
    <source>
        <dbReference type="ARBA" id="ARBA00081259"/>
    </source>
</evidence>
<reference evidence="22" key="1">
    <citation type="submission" date="2025-08" db="UniProtKB">
        <authorList>
            <consortium name="RefSeq"/>
        </authorList>
    </citation>
    <scope>IDENTIFICATION</scope>
</reference>
<comment type="similarity">
    <text evidence="2">Belongs to the immunoglobulin superfamily. BTN/MOG family.</text>
</comment>
<sequence>MRLRSPGLFLLLLSGLQADIQKKEEVQGIVGSSVELNCVYPEGSSFDLNDFYIYWQTAMPETVVTYYLPGNTSPRYKDNRYQHRAQLSLDSMEQGNFSLRLYNITPQDEQTFHCLVFQKSLELKKVLQVNVTLHVAANYSIPVVSNPIGPSEDEELTFMCKSTNGYPRPNVYWINQTDNSLLDEALQNSTVSVNEHGLYDVVSTLRVRRAPNVNVKCCIENVLLHQNLTVSSQTEPSSGTKDKITDKPARPQEKNITVFIVFGILCVLVAVAVAAGWFYRNRRSSGSYIGIRQDSWCRLSMLILLGWALCLFKHS</sequence>
<dbReference type="InterPro" id="IPR036179">
    <property type="entry name" value="Ig-like_dom_sf"/>
</dbReference>
<dbReference type="InterPro" id="IPR013106">
    <property type="entry name" value="Ig_V-set"/>
</dbReference>